<dbReference type="Gene3D" id="3.90.1640.30">
    <property type="match status" value="1"/>
</dbReference>
<dbReference type="InterPro" id="IPR001667">
    <property type="entry name" value="DDH_dom"/>
</dbReference>
<protein>
    <recommendedName>
        <fullName evidence="2">Single-stranded-DNA-specific exonuclease RecJ</fullName>
    </recommendedName>
</protein>
<dbReference type="PANTHER" id="PTHR30255:SF2">
    <property type="entry name" value="SINGLE-STRANDED-DNA-SPECIFIC EXONUCLEASE RECJ"/>
    <property type="match status" value="1"/>
</dbReference>
<evidence type="ECO:0000256" key="2">
    <source>
        <dbReference type="ARBA" id="ARBA00019841"/>
    </source>
</evidence>
<dbReference type="InterPro" id="IPR041122">
    <property type="entry name" value="RecJ_OB"/>
</dbReference>
<dbReference type="Pfam" id="PF02272">
    <property type="entry name" value="DHHA1"/>
    <property type="match status" value="1"/>
</dbReference>
<evidence type="ECO:0000256" key="4">
    <source>
        <dbReference type="ARBA" id="ARBA00022801"/>
    </source>
</evidence>
<dbReference type="RefSeq" id="WP_201246071.1">
    <property type="nucleotide sequence ID" value="NZ_NHSF01000059.1"/>
</dbReference>
<proteinExistence type="inferred from homology"/>
<feature type="domain" description="DDH" evidence="7">
    <location>
        <begin position="64"/>
        <end position="221"/>
    </location>
</feature>
<sequence>MHRPAGAEQPPHHLDTLLARLYRHRGLDGPLEQRLGALHPLEQLRDIDTAAALLADHIQTQRRLLIIGDYDADGATGTAVALLGLRALGAGPLDCLIPSRFTDGYGLSPAVVDAAAERQPDLLITVDNGTASHAGLARAREHGLPVLITDHHLPGAERPEAAAHVNPNQPGCPFPSKHLAGVGVIFYLLIATRAELRRRGWFQTRAEPNLAELLDLVALGTVADVVTLDANNRILVEQGLRRIRAGHCRPGLRALLEIAGAQLARVSARDLAFLAAPRLNAAGRLETMSAGIDCLIADQPLEAMHHAQRLHVLNQERRALTQRMSEEAEQLLARQQGLAHASPESAPQDGAHPRPTGLCLFAEDWHEGIIGILAARLRERSHSPVVAFAPGGDGLLKGSARSIEGLHLRDCLAAVDRDHPGLITRFGGHAMAAGLSLPRGALEAFRAAFAAAVDAALGPTATTPTLHSDGPLGANLLNLPTAEALRLAAPWGKGFAEPLFDGSFQISAPRLLKDRHLKLRVHPDQGPPLEAIGFNLAEQHPRGATHAQLVYRLDVNDYRGLRSPQLIIEQLVPLSA</sequence>
<evidence type="ECO:0000313" key="11">
    <source>
        <dbReference type="Proteomes" id="UP001296967"/>
    </source>
</evidence>
<dbReference type="EMBL" id="NHSF01000059">
    <property type="protein sequence ID" value="MBK5931235.1"/>
    <property type="molecule type" value="Genomic_DNA"/>
</dbReference>
<evidence type="ECO:0000256" key="3">
    <source>
        <dbReference type="ARBA" id="ARBA00022722"/>
    </source>
</evidence>
<accession>A0AAJ0UI87</accession>
<evidence type="ECO:0000256" key="5">
    <source>
        <dbReference type="ARBA" id="ARBA00022839"/>
    </source>
</evidence>
<dbReference type="Pfam" id="PF01368">
    <property type="entry name" value="DHH"/>
    <property type="match status" value="1"/>
</dbReference>
<dbReference type="InterPro" id="IPR038763">
    <property type="entry name" value="DHH_sf"/>
</dbReference>
<keyword evidence="11" id="KW-1185">Reference proteome</keyword>
<comment type="caution">
    <text evidence="10">The sequence shown here is derived from an EMBL/GenBank/DDBJ whole genome shotgun (WGS) entry which is preliminary data.</text>
</comment>
<evidence type="ECO:0000259" key="7">
    <source>
        <dbReference type="Pfam" id="PF01368"/>
    </source>
</evidence>
<dbReference type="AlphaFoldDB" id="A0AAJ0UI87"/>
<evidence type="ECO:0000256" key="1">
    <source>
        <dbReference type="ARBA" id="ARBA00005915"/>
    </source>
</evidence>
<feature type="domain" description="RecJ OB" evidence="9">
    <location>
        <begin position="469"/>
        <end position="569"/>
    </location>
</feature>
<name>A0AAJ0UI87_HALSE</name>
<dbReference type="FunFam" id="3.90.1640.30:FF:000001">
    <property type="entry name" value="Single-stranded-DNA-specific exonuclease RecJ"/>
    <property type="match status" value="1"/>
</dbReference>
<gene>
    <name evidence="10" type="ORF">CCR82_12070</name>
</gene>
<evidence type="ECO:0000259" key="8">
    <source>
        <dbReference type="Pfam" id="PF02272"/>
    </source>
</evidence>
<dbReference type="InterPro" id="IPR051673">
    <property type="entry name" value="SSDNA_exonuclease_RecJ"/>
</dbReference>
<keyword evidence="5 10" id="KW-0269">Exonuclease</keyword>
<dbReference type="Proteomes" id="UP001296967">
    <property type="component" value="Unassembled WGS sequence"/>
</dbReference>
<comment type="similarity">
    <text evidence="1">Belongs to the RecJ family.</text>
</comment>
<dbReference type="SUPFAM" id="SSF64182">
    <property type="entry name" value="DHH phosphoesterases"/>
    <property type="match status" value="1"/>
</dbReference>
<feature type="region of interest" description="Disordered" evidence="6">
    <location>
        <begin position="331"/>
        <end position="353"/>
    </location>
</feature>
<feature type="domain" description="DHHA1" evidence="8">
    <location>
        <begin position="360"/>
        <end position="452"/>
    </location>
</feature>
<dbReference type="GO" id="GO:0006310">
    <property type="term" value="P:DNA recombination"/>
    <property type="evidence" value="ECO:0007669"/>
    <property type="project" value="InterPro"/>
</dbReference>
<dbReference type="Gene3D" id="3.10.310.30">
    <property type="match status" value="1"/>
</dbReference>
<reference evidence="10" key="2">
    <citation type="journal article" date="2020" name="Microorganisms">
        <title>Osmotic Adaptation and Compatible Solute Biosynthesis of Phototrophic Bacteria as Revealed from Genome Analyses.</title>
        <authorList>
            <person name="Imhoff J.F."/>
            <person name="Rahn T."/>
            <person name="Kunzel S."/>
            <person name="Keller A."/>
            <person name="Neulinger S.C."/>
        </authorList>
    </citation>
    <scope>NUCLEOTIDE SEQUENCE</scope>
    <source>
        <strain evidence="10">DSM 4395</strain>
    </source>
</reference>
<dbReference type="InterPro" id="IPR003156">
    <property type="entry name" value="DHHA1_dom"/>
</dbReference>
<keyword evidence="3" id="KW-0540">Nuclease</keyword>
<dbReference type="GO" id="GO:0008409">
    <property type="term" value="F:5'-3' exonuclease activity"/>
    <property type="evidence" value="ECO:0007669"/>
    <property type="project" value="InterPro"/>
</dbReference>
<dbReference type="NCBIfam" id="TIGR00644">
    <property type="entry name" value="recJ"/>
    <property type="match status" value="1"/>
</dbReference>
<evidence type="ECO:0000313" key="10">
    <source>
        <dbReference type="EMBL" id="MBK5931235.1"/>
    </source>
</evidence>
<organism evidence="10 11">
    <name type="scientific">Halochromatium salexigens</name>
    <name type="common">Chromatium salexigens</name>
    <dbReference type="NCBI Taxonomy" id="49447"/>
    <lineage>
        <taxon>Bacteria</taxon>
        <taxon>Pseudomonadati</taxon>
        <taxon>Pseudomonadota</taxon>
        <taxon>Gammaproteobacteria</taxon>
        <taxon>Chromatiales</taxon>
        <taxon>Chromatiaceae</taxon>
        <taxon>Halochromatium</taxon>
    </lineage>
</organism>
<evidence type="ECO:0000259" key="9">
    <source>
        <dbReference type="Pfam" id="PF17768"/>
    </source>
</evidence>
<dbReference type="Pfam" id="PF17768">
    <property type="entry name" value="RecJ_OB"/>
    <property type="match status" value="1"/>
</dbReference>
<dbReference type="GO" id="GO:0003676">
    <property type="term" value="F:nucleic acid binding"/>
    <property type="evidence" value="ECO:0007669"/>
    <property type="project" value="InterPro"/>
</dbReference>
<keyword evidence="4" id="KW-0378">Hydrolase</keyword>
<evidence type="ECO:0000256" key="6">
    <source>
        <dbReference type="SAM" id="MobiDB-lite"/>
    </source>
</evidence>
<dbReference type="PANTHER" id="PTHR30255">
    <property type="entry name" value="SINGLE-STRANDED-DNA-SPECIFIC EXONUCLEASE RECJ"/>
    <property type="match status" value="1"/>
</dbReference>
<dbReference type="InterPro" id="IPR004610">
    <property type="entry name" value="RecJ"/>
</dbReference>
<reference evidence="10" key="1">
    <citation type="submission" date="2017-05" db="EMBL/GenBank/DDBJ databases">
        <authorList>
            <person name="Imhoff J.F."/>
            <person name="Rahn T."/>
            <person name="Kuenzel S."/>
            <person name="Neulinger S.C."/>
        </authorList>
    </citation>
    <scope>NUCLEOTIDE SEQUENCE</scope>
    <source>
        <strain evidence="10">DSM 4395</strain>
    </source>
</reference>
<dbReference type="GO" id="GO:0006281">
    <property type="term" value="P:DNA repair"/>
    <property type="evidence" value="ECO:0007669"/>
    <property type="project" value="InterPro"/>
</dbReference>